<accession>A0A067TD98</accession>
<keyword evidence="1" id="KW-1133">Transmembrane helix</keyword>
<keyword evidence="1" id="KW-0472">Membrane</keyword>
<organism evidence="2 3">
    <name type="scientific">Galerina marginata (strain CBS 339.88)</name>
    <dbReference type="NCBI Taxonomy" id="685588"/>
    <lineage>
        <taxon>Eukaryota</taxon>
        <taxon>Fungi</taxon>
        <taxon>Dikarya</taxon>
        <taxon>Basidiomycota</taxon>
        <taxon>Agaricomycotina</taxon>
        <taxon>Agaricomycetes</taxon>
        <taxon>Agaricomycetidae</taxon>
        <taxon>Agaricales</taxon>
        <taxon>Agaricineae</taxon>
        <taxon>Strophariaceae</taxon>
        <taxon>Galerina</taxon>
    </lineage>
</organism>
<proteinExistence type="predicted"/>
<keyword evidence="3" id="KW-1185">Reference proteome</keyword>
<evidence type="ECO:0000256" key="1">
    <source>
        <dbReference type="SAM" id="Phobius"/>
    </source>
</evidence>
<dbReference type="HOGENOM" id="CLU_1865260_0_0_1"/>
<evidence type="ECO:0000313" key="2">
    <source>
        <dbReference type="EMBL" id="KDR81195.1"/>
    </source>
</evidence>
<keyword evidence="1" id="KW-0812">Transmembrane</keyword>
<feature type="transmembrane region" description="Helical" evidence="1">
    <location>
        <begin position="21"/>
        <end position="40"/>
    </location>
</feature>
<sequence>MEAKRLQCYMCSHQSNCNDALIFNTSSHGSLLVLAPYYQAMAVTDDQTLSQYYYGYFLFSQILGYLGAHVNLRLDSALESRNRCFQLENLAGFPNIAFAIPNMPTVILITFYHGILEEELARSAFWRLGRAFVIKIL</sequence>
<dbReference type="EMBL" id="KL142371">
    <property type="protein sequence ID" value="KDR81195.1"/>
    <property type="molecule type" value="Genomic_DNA"/>
</dbReference>
<gene>
    <name evidence="2" type="ORF">GALMADRAFT_1123643</name>
</gene>
<dbReference type="AlphaFoldDB" id="A0A067TD98"/>
<dbReference type="Proteomes" id="UP000027222">
    <property type="component" value="Unassembled WGS sequence"/>
</dbReference>
<feature type="transmembrane region" description="Helical" evidence="1">
    <location>
        <begin position="52"/>
        <end position="72"/>
    </location>
</feature>
<feature type="transmembrane region" description="Helical" evidence="1">
    <location>
        <begin position="93"/>
        <end position="115"/>
    </location>
</feature>
<protein>
    <submittedName>
        <fullName evidence="2">Uncharacterized protein</fullName>
    </submittedName>
</protein>
<reference evidence="3" key="1">
    <citation type="journal article" date="2014" name="Proc. Natl. Acad. Sci. U.S.A.">
        <title>Extensive sampling of basidiomycete genomes demonstrates inadequacy of the white-rot/brown-rot paradigm for wood decay fungi.</title>
        <authorList>
            <person name="Riley R."/>
            <person name="Salamov A.A."/>
            <person name="Brown D.W."/>
            <person name="Nagy L.G."/>
            <person name="Floudas D."/>
            <person name="Held B.W."/>
            <person name="Levasseur A."/>
            <person name="Lombard V."/>
            <person name="Morin E."/>
            <person name="Otillar R."/>
            <person name="Lindquist E.A."/>
            <person name="Sun H."/>
            <person name="LaButti K.M."/>
            <person name="Schmutz J."/>
            <person name="Jabbour D."/>
            <person name="Luo H."/>
            <person name="Baker S.E."/>
            <person name="Pisabarro A.G."/>
            <person name="Walton J.D."/>
            <person name="Blanchette R.A."/>
            <person name="Henrissat B."/>
            <person name="Martin F."/>
            <person name="Cullen D."/>
            <person name="Hibbett D.S."/>
            <person name="Grigoriev I.V."/>
        </authorList>
    </citation>
    <scope>NUCLEOTIDE SEQUENCE [LARGE SCALE GENOMIC DNA]</scope>
    <source>
        <strain evidence="3">CBS 339.88</strain>
    </source>
</reference>
<evidence type="ECO:0000313" key="3">
    <source>
        <dbReference type="Proteomes" id="UP000027222"/>
    </source>
</evidence>
<name>A0A067TD98_GALM3</name>